<dbReference type="EMBL" id="WIXE01018816">
    <property type="protein sequence ID" value="KAK5970584.1"/>
    <property type="molecule type" value="Genomic_DNA"/>
</dbReference>
<accession>A0AAN8IQH2</accession>
<sequence>MIDAQQKLKDVRKVFSEFQLLKKSEISSTKSHVEKTEEAVKLAKYGKDCVEQRDVDAMDNESFEKVKNARPATAHMRKTELKWKDASPEDAIFD</sequence>
<evidence type="ECO:0000313" key="2">
    <source>
        <dbReference type="EMBL" id="KAK5977972.1"/>
    </source>
</evidence>
<name>A0AAN8IQH2_TRICO</name>
<protein>
    <submittedName>
        <fullName evidence="2">Uncharacterized protein</fullName>
    </submittedName>
</protein>
<evidence type="ECO:0000313" key="1">
    <source>
        <dbReference type="EMBL" id="KAK5970584.1"/>
    </source>
</evidence>
<proteinExistence type="predicted"/>
<gene>
    <name evidence="2" type="ORF">GCK32_016744</name>
    <name evidence="1" type="ORF">GCK32_017263</name>
</gene>
<reference evidence="2 3" key="1">
    <citation type="submission" date="2019-10" db="EMBL/GenBank/DDBJ databases">
        <title>Assembly and Annotation for the nematode Trichostrongylus colubriformis.</title>
        <authorList>
            <person name="Martin J."/>
        </authorList>
    </citation>
    <scope>NUCLEOTIDE SEQUENCE [LARGE SCALE GENOMIC DNA]</scope>
    <source>
        <strain evidence="2">G859</strain>
        <tissue evidence="2">Whole worm</tissue>
    </source>
</reference>
<dbReference type="AlphaFoldDB" id="A0AAN8IQH2"/>
<keyword evidence="3" id="KW-1185">Reference proteome</keyword>
<organism evidence="2 3">
    <name type="scientific">Trichostrongylus colubriformis</name>
    <name type="common">Black scour worm</name>
    <dbReference type="NCBI Taxonomy" id="6319"/>
    <lineage>
        <taxon>Eukaryota</taxon>
        <taxon>Metazoa</taxon>
        <taxon>Ecdysozoa</taxon>
        <taxon>Nematoda</taxon>
        <taxon>Chromadorea</taxon>
        <taxon>Rhabditida</taxon>
        <taxon>Rhabditina</taxon>
        <taxon>Rhabditomorpha</taxon>
        <taxon>Strongyloidea</taxon>
        <taxon>Trichostrongylidae</taxon>
        <taxon>Trichostrongylus</taxon>
    </lineage>
</organism>
<comment type="caution">
    <text evidence="2">The sequence shown here is derived from an EMBL/GenBank/DDBJ whole genome shotgun (WGS) entry which is preliminary data.</text>
</comment>
<dbReference type="Proteomes" id="UP001331761">
    <property type="component" value="Unassembled WGS sequence"/>
</dbReference>
<feature type="non-terminal residue" evidence="2">
    <location>
        <position position="94"/>
    </location>
</feature>
<evidence type="ECO:0000313" key="3">
    <source>
        <dbReference type="Proteomes" id="UP001331761"/>
    </source>
</evidence>
<dbReference type="EMBL" id="WIXE01009973">
    <property type="protein sequence ID" value="KAK5977972.1"/>
    <property type="molecule type" value="Genomic_DNA"/>
</dbReference>